<evidence type="ECO:0000313" key="1">
    <source>
        <dbReference type="EMBL" id="TGY68985.1"/>
    </source>
</evidence>
<dbReference type="AlphaFoldDB" id="A0A4S2FJ94"/>
<evidence type="ECO:0000313" key="2">
    <source>
        <dbReference type="Proteomes" id="UP000306630"/>
    </source>
</evidence>
<dbReference type="Proteomes" id="UP000306630">
    <property type="component" value="Unassembled WGS sequence"/>
</dbReference>
<accession>A0A4S2FJ94</accession>
<comment type="caution">
    <text evidence="1">The sequence shown here is derived from an EMBL/GenBank/DDBJ whole genome shotgun (WGS) entry which is preliminary data.</text>
</comment>
<protein>
    <submittedName>
        <fullName evidence="1">Uncharacterized protein</fullName>
    </submittedName>
</protein>
<sequence>MEKALPNMLWDTLEYCFSNDIIDEMHPQITDIIKTLEGCRAHTAKEAIETYRHFCIEKGITPVPG</sequence>
<organism evidence="1 2">
    <name type="scientific">Muribaculum intestinale</name>
    <dbReference type="NCBI Taxonomy" id="1796646"/>
    <lineage>
        <taxon>Bacteria</taxon>
        <taxon>Pseudomonadati</taxon>
        <taxon>Bacteroidota</taxon>
        <taxon>Bacteroidia</taxon>
        <taxon>Bacteroidales</taxon>
        <taxon>Muribaculaceae</taxon>
        <taxon>Muribaculum</taxon>
    </lineage>
</organism>
<name>A0A4S2FJ94_9BACT</name>
<dbReference type="EMBL" id="SRYD01000081">
    <property type="protein sequence ID" value="TGY68985.1"/>
    <property type="molecule type" value="Genomic_DNA"/>
</dbReference>
<gene>
    <name evidence="1" type="ORF">E5333_14410</name>
</gene>
<reference evidence="1 2" key="1">
    <citation type="submission" date="2019-04" db="EMBL/GenBank/DDBJ databases">
        <title>Microbes associate with the intestines of laboratory mice.</title>
        <authorList>
            <person name="Navarre W."/>
            <person name="Wong E."/>
            <person name="Huang K."/>
            <person name="Tropini C."/>
            <person name="Ng K."/>
            <person name="Yu B."/>
        </authorList>
    </citation>
    <scope>NUCLEOTIDE SEQUENCE [LARGE SCALE GENOMIC DNA]</scope>
    <source>
        <strain evidence="1 2">NM06_A21</strain>
    </source>
</reference>
<proteinExistence type="predicted"/>